<gene>
    <name evidence="2" type="ORF">UY32_C0006G0018</name>
</gene>
<reference evidence="2 3" key="1">
    <citation type="journal article" date="2015" name="Nature">
        <title>rRNA introns, odd ribosomes, and small enigmatic genomes across a large radiation of phyla.</title>
        <authorList>
            <person name="Brown C.T."/>
            <person name="Hug L.A."/>
            <person name="Thomas B.C."/>
            <person name="Sharon I."/>
            <person name="Castelle C.J."/>
            <person name="Singh A."/>
            <person name="Wilkins M.J."/>
            <person name="Williams K.H."/>
            <person name="Banfield J.F."/>
        </authorList>
    </citation>
    <scope>NUCLEOTIDE SEQUENCE [LARGE SCALE GENOMIC DNA]</scope>
</reference>
<dbReference type="Gene3D" id="2.60.40.1120">
    <property type="entry name" value="Carboxypeptidase-like, regulatory domain"/>
    <property type="match status" value="1"/>
</dbReference>
<dbReference type="SUPFAM" id="SSF82171">
    <property type="entry name" value="DPP6 N-terminal domain-like"/>
    <property type="match status" value="1"/>
</dbReference>
<dbReference type="InterPro" id="IPR015943">
    <property type="entry name" value="WD40/YVTN_repeat-like_dom_sf"/>
</dbReference>
<dbReference type="Pfam" id="PF08308">
    <property type="entry name" value="PEGA"/>
    <property type="match status" value="1"/>
</dbReference>
<evidence type="ECO:0000259" key="1">
    <source>
        <dbReference type="Pfam" id="PF08308"/>
    </source>
</evidence>
<feature type="domain" description="PEGA" evidence="1">
    <location>
        <begin position="45"/>
        <end position="112"/>
    </location>
</feature>
<sequence>MNLKTRRLLFLFFAAVFIIVSAYLVLTAQGMVLDLKHLQIVKTGGLFLKHSPADAEIRLNGKKTSGSSGLFETGSLIRNLSPGEYEIEVSKPGFRPWRKTLSVKSGLITSVSQIKLWPVTPETEKINEKTENFYLTEKGLIFRDEENKLLFNNEVILRGNDILLGGPNSKFVVTKDNNNFFLFDLDDPSSATNLSQLFNSLKQRQLLLQGVVPIKKVLFHPFTPQKILISTQNSLYALDFKKLSLERLAFSEKIDDFAVSGSEVVLWDGENLNVINLLLKIRSSYPLVGPKNLNLIVGRGGRIIFLNESYKLYLYNRNAATSTLLDDGVFTAVLSPEEKRLAIAKTDGSLQVLYLDDYQSDIEYKVFTKNIILPAGDENKLENVTWLPKTNHFIGLRGGNLWVTELDTRDGLNAEDIAEDVANYAISGNDLYFLKAGEVLKTSL</sequence>
<protein>
    <recommendedName>
        <fullName evidence="1">PEGA domain-containing protein</fullName>
    </recommendedName>
</protein>
<proteinExistence type="predicted"/>
<accession>A0A0G1UY98</accession>
<dbReference type="Proteomes" id="UP000034600">
    <property type="component" value="Unassembled WGS sequence"/>
</dbReference>
<name>A0A0G1UY98_9BACT</name>
<organism evidence="2 3">
    <name type="scientific">Candidatus Jorgensenbacteria bacterium GW2011_GWC1_48_8</name>
    <dbReference type="NCBI Taxonomy" id="1618666"/>
    <lineage>
        <taxon>Bacteria</taxon>
        <taxon>Candidatus Joergenseniibacteriota</taxon>
    </lineage>
</organism>
<dbReference type="EMBL" id="LCPO01000006">
    <property type="protein sequence ID" value="KKU99102.1"/>
    <property type="molecule type" value="Genomic_DNA"/>
</dbReference>
<comment type="caution">
    <text evidence="2">The sequence shown here is derived from an EMBL/GenBank/DDBJ whole genome shotgun (WGS) entry which is preliminary data.</text>
</comment>
<evidence type="ECO:0000313" key="2">
    <source>
        <dbReference type="EMBL" id="KKU99102.1"/>
    </source>
</evidence>
<dbReference type="Gene3D" id="2.130.10.10">
    <property type="entry name" value="YVTN repeat-like/Quinoprotein amine dehydrogenase"/>
    <property type="match status" value="1"/>
</dbReference>
<dbReference type="AlphaFoldDB" id="A0A0G1UY98"/>
<evidence type="ECO:0000313" key="3">
    <source>
        <dbReference type="Proteomes" id="UP000034600"/>
    </source>
</evidence>
<dbReference type="InterPro" id="IPR013229">
    <property type="entry name" value="PEGA"/>
</dbReference>